<proteinExistence type="predicted"/>
<sequence>MQTLPATGPDLTATATANLMLRELELLRDDIAQIKEQLRDDMAQIKEQLRVDVAQIKELLSARATGGRFPMSAASSTSSSPRANALATASTAGGLAPAGSPCDSQELDQDFVEAVRLIRGAAAAYGVPADFGKFDELTRAVPE</sequence>
<evidence type="ECO:0000313" key="3">
    <source>
        <dbReference type="EMBL" id="KIZ02434.1"/>
    </source>
</evidence>
<feature type="coiled-coil region" evidence="1">
    <location>
        <begin position="17"/>
        <end position="55"/>
    </location>
</feature>
<dbReference type="GeneID" id="25738403"/>
<dbReference type="Proteomes" id="UP000054498">
    <property type="component" value="Unassembled WGS sequence"/>
</dbReference>
<evidence type="ECO:0000256" key="2">
    <source>
        <dbReference type="SAM" id="MobiDB-lite"/>
    </source>
</evidence>
<dbReference type="KEGG" id="mng:MNEG_5526"/>
<organism evidence="3 4">
    <name type="scientific">Monoraphidium neglectum</name>
    <dbReference type="NCBI Taxonomy" id="145388"/>
    <lineage>
        <taxon>Eukaryota</taxon>
        <taxon>Viridiplantae</taxon>
        <taxon>Chlorophyta</taxon>
        <taxon>core chlorophytes</taxon>
        <taxon>Chlorophyceae</taxon>
        <taxon>CS clade</taxon>
        <taxon>Sphaeropleales</taxon>
        <taxon>Selenastraceae</taxon>
        <taxon>Monoraphidium</taxon>
    </lineage>
</organism>
<protein>
    <submittedName>
        <fullName evidence="3">Uncharacterized protein</fullName>
    </submittedName>
</protein>
<reference evidence="3 4" key="1">
    <citation type="journal article" date="2013" name="BMC Genomics">
        <title>Reconstruction of the lipid metabolism for the microalga Monoraphidium neglectum from its genome sequence reveals characteristics suitable for biofuel production.</title>
        <authorList>
            <person name="Bogen C."/>
            <person name="Al-Dilaimi A."/>
            <person name="Albersmeier A."/>
            <person name="Wichmann J."/>
            <person name="Grundmann M."/>
            <person name="Rupp O."/>
            <person name="Lauersen K.J."/>
            <person name="Blifernez-Klassen O."/>
            <person name="Kalinowski J."/>
            <person name="Goesmann A."/>
            <person name="Mussgnug J.H."/>
            <person name="Kruse O."/>
        </authorList>
    </citation>
    <scope>NUCLEOTIDE SEQUENCE [LARGE SCALE GENOMIC DNA]</scope>
    <source>
        <strain evidence="3 4">SAG 48.87</strain>
    </source>
</reference>
<gene>
    <name evidence="3" type="ORF">MNEG_5526</name>
</gene>
<accession>A0A0D2L609</accession>
<feature type="region of interest" description="Disordered" evidence="2">
    <location>
        <begin position="68"/>
        <end position="103"/>
    </location>
</feature>
<dbReference type="RefSeq" id="XP_013901453.1">
    <property type="nucleotide sequence ID" value="XM_014045999.1"/>
</dbReference>
<keyword evidence="1" id="KW-0175">Coiled coil</keyword>
<name>A0A0D2L609_9CHLO</name>
<keyword evidence="4" id="KW-1185">Reference proteome</keyword>
<evidence type="ECO:0000313" key="4">
    <source>
        <dbReference type="Proteomes" id="UP000054498"/>
    </source>
</evidence>
<dbReference type="EMBL" id="KK101051">
    <property type="protein sequence ID" value="KIZ02434.1"/>
    <property type="molecule type" value="Genomic_DNA"/>
</dbReference>
<evidence type="ECO:0000256" key="1">
    <source>
        <dbReference type="SAM" id="Coils"/>
    </source>
</evidence>
<feature type="compositionally biased region" description="Low complexity" evidence="2">
    <location>
        <begin position="72"/>
        <end position="101"/>
    </location>
</feature>
<dbReference type="AlphaFoldDB" id="A0A0D2L609"/>